<keyword evidence="3" id="KW-1185">Reference proteome</keyword>
<reference evidence="2" key="1">
    <citation type="submission" date="2020-11" db="EMBL/GenBank/DDBJ databases">
        <authorList>
            <consortium name="DOE Joint Genome Institute"/>
            <person name="Ahrendt S."/>
            <person name="Riley R."/>
            <person name="Andreopoulos W."/>
            <person name="Labutti K."/>
            <person name="Pangilinan J."/>
            <person name="Ruiz-Duenas F.J."/>
            <person name="Barrasa J.M."/>
            <person name="Sanchez-Garcia M."/>
            <person name="Camarero S."/>
            <person name="Miyauchi S."/>
            <person name="Serrano A."/>
            <person name="Linde D."/>
            <person name="Babiker R."/>
            <person name="Drula E."/>
            <person name="Ayuso-Fernandez I."/>
            <person name="Pacheco R."/>
            <person name="Padilla G."/>
            <person name="Ferreira P."/>
            <person name="Barriuso J."/>
            <person name="Kellner H."/>
            <person name="Castanera R."/>
            <person name="Alfaro M."/>
            <person name="Ramirez L."/>
            <person name="Pisabarro A.G."/>
            <person name="Kuo A."/>
            <person name="Tritt A."/>
            <person name="Lipzen A."/>
            <person name="He G."/>
            <person name="Yan M."/>
            <person name="Ng V."/>
            <person name="Cullen D."/>
            <person name="Martin F."/>
            <person name="Rosso M.-N."/>
            <person name="Henrissat B."/>
            <person name="Hibbett D."/>
            <person name="Martinez A.T."/>
            <person name="Grigoriev I.V."/>
        </authorList>
    </citation>
    <scope>NUCLEOTIDE SEQUENCE</scope>
    <source>
        <strain evidence="2">CBS 247.69</strain>
    </source>
</reference>
<accession>A0A9P5YAM2</accession>
<name>A0A9P5YAM2_9AGAR</name>
<evidence type="ECO:0000313" key="2">
    <source>
        <dbReference type="EMBL" id="KAF9465343.1"/>
    </source>
</evidence>
<dbReference type="EMBL" id="MU150248">
    <property type="protein sequence ID" value="KAF9465343.1"/>
    <property type="molecule type" value="Genomic_DNA"/>
</dbReference>
<gene>
    <name evidence="2" type="ORF">BDZ94DRAFT_1254331</name>
</gene>
<feature type="compositionally biased region" description="Polar residues" evidence="1">
    <location>
        <begin position="23"/>
        <end position="34"/>
    </location>
</feature>
<dbReference type="Proteomes" id="UP000807353">
    <property type="component" value="Unassembled WGS sequence"/>
</dbReference>
<proteinExistence type="predicted"/>
<sequence>MLHQHRYSSPPQNESQYEPDIPTRTQNWCATQSAGPHRTKRGRGHIKQPYPTTAACGTLTSPGISGTYKRYDPYLKDAPPVERKFQVHDVRLPGEGLEICGVKSSGNLSKYIFSVDLSLPPVLVCLSPATCRLLFNGNARIPLSQFLELR</sequence>
<organism evidence="2 3">
    <name type="scientific">Collybia nuda</name>
    <dbReference type="NCBI Taxonomy" id="64659"/>
    <lineage>
        <taxon>Eukaryota</taxon>
        <taxon>Fungi</taxon>
        <taxon>Dikarya</taxon>
        <taxon>Basidiomycota</taxon>
        <taxon>Agaricomycotina</taxon>
        <taxon>Agaricomycetes</taxon>
        <taxon>Agaricomycetidae</taxon>
        <taxon>Agaricales</taxon>
        <taxon>Tricholomatineae</taxon>
        <taxon>Clitocybaceae</taxon>
        <taxon>Collybia</taxon>
    </lineage>
</organism>
<feature type="region of interest" description="Disordered" evidence="1">
    <location>
        <begin position="1"/>
        <end position="52"/>
    </location>
</feature>
<evidence type="ECO:0000313" key="3">
    <source>
        <dbReference type="Proteomes" id="UP000807353"/>
    </source>
</evidence>
<evidence type="ECO:0000256" key="1">
    <source>
        <dbReference type="SAM" id="MobiDB-lite"/>
    </source>
</evidence>
<feature type="compositionally biased region" description="Basic residues" evidence="1">
    <location>
        <begin position="37"/>
        <end position="46"/>
    </location>
</feature>
<protein>
    <submittedName>
        <fullName evidence="2">Uncharacterized protein</fullName>
    </submittedName>
</protein>
<dbReference type="AlphaFoldDB" id="A0A9P5YAM2"/>
<comment type="caution">
    <text evidence="2">The sequence shown here is derived from an EMBL/GenBank/DDBJ whole genome shotgun (WGS) entry which is preliminary data.</text>
</comment>
<feature type="compositionally biased region" description="Polar residues" evidence="1">
    <location>
        <begin position="7"/>
        <end position="16"/>
    </location>
</feature>